<gene>
    <name evidence="8" type="primary">flgL</name>
    <name evidence="9" type="ORF">DC53_20245</name>
    <name evidence="8" type="ORF">EU508_10515</name>
    <name evidence="7" type="ORF">EU509_11235</name>
</gene>
<evidence type="ECO:0000313" key="11">
    <source>
        <dbReference type="Proteomes" id="UP000322915"/>
    </source>
</evidence>
<dbReference type="PANTHER" id="PTHR42792">
    <property type="entry name" value="FLAGELLIN"/>
    <property type="match status" value="1"/>
</dbReference>
<dbReference type="NCBIfam" id="TIGR02550">
    <property type="entry name" value="flagell_flgL"/>
    <property type="match status" value="1"/>
</dbReference>
<comment type="caution">
    <text evidence="8">The sequence shown here is derived from an EMBL/GenBank/DDBJ whole genome shotgun (WGS) entry which is preliminary data.</text>
</comment>
<comment type="similarity">
    <text evidence="3">Belongs to the bacterial flagellin family.</text>
</comment>
<dbReference type="EMBL" id="SEUJ01000071">
    <property type="protein sequence ID" value="KAA1155684.1"/>
    <property type="molecule type" value="Genomic_DNA"/>
</dbReference>
<dbReference type="Gene3D" id="1.20.1330.10">
    <property type="entry name" value="f41 fragment of flagellin, N-terminal domain"/>
    <property type="match status" value="2"/>
</dbReference>
<evidence type="ECO:0000313" key="8">
    <source>
        <dbReference type="EMBL" id="KAA1160175.1"/>
    </source>
</evidence>
<protein>
    <submittedName>
        <fullName evidence="9">Flagellar hook protein FlgL</fullName>
    </submittedName>
    <submittedName>
        <fullName evidence="8">Flagellar hook-associated protein 3</fullName>
    </submittedName>
</protein>
<dbReference type="Proteomes" id="UP000324162">
    <property type="component" value="Unassembled WGS sequence"/>
</dbReference>
<evidence type="ECO:0000256" key="4">
    <source>
        <dbReference type="ARBA" id="ARBA00022525"/>
    </source>
</evidence>
<evidence type="ECO:0000313" key="10">
    <source>
        <dbReference type="Proteomes" id="UP000027154"/>
    </source>
</evidence>
<feature type="domain" description="Flagellin N-terminal" evidence="6">
    <location>
        <begin position="4"/>
        <end position="140"/>
    </location>
</feature>
<evidence type="ECO:0000313" key="9">
    <source>
        <dbReference type="EMBL" id="KDC48321.1"/>
    </source>
</evidence>
<dbReference type="InterPro" id="IPR001029">
    <property type="entry name" value="Flagellin_N"/>
</dbReference>
<accession>A0A063KIL7</accession>
<dbReference type="InterPro" id="IPR013384">
    <property type="entry name" value="Flagell_FlgL"/>
</dbReference>
<keyword evidence="4" id="KW-0964">Secreted</keyword>
<dbReference type="OrthoDB" id="9768249at2"/>
<keyword evidence="8" id="KW-0966">Cell projection</keyword>
<dbReference type="Proteomes" id="UP000027154">
    <property type="component" value="Unassembled WGS sequence"/>
</dbReference>
<evidence type="ECO:0000256" key="3">
    <source>
        <dbReference type="ARBA" id="ARBA00005709"/>
    </source>
</evidence>
<evidence type="ECO:0000313" key="7">
    <source>
        <dbReference type="EMBL" id="KAA1155684.1"/>
    </source>
</evidence>
<dbReference type="PANTHER" id="PTHR42792:SF1">
    <property type="entry name" value="FLAGELLAR HOOK-ASSOCIATED PROTEIN 3"/>
    <property type="match status" value="1"/>
</dbReference>
<dbReference type="RefSeq" id="WP_007378699.1">
    <property type="nucleotide sequence ID" value="NZ_JBBMQV010000023.1"/>
</dbReference>
<keyword evidence="8" id="KW-0969">Cilium</keyword>
<evidence type="ECO:0000259" key="6">
    <source>
        <dbReference type="Pfam" id="PF00669"/>
    </source>
</evidence>
<reference evidence="11 12" key="2">
    <citation type="submission" date="2019-01" db="EMBL/GenBank/DDBJ databases">
        <title>Genome sequences of marine Pseudoalteromonas species.</title>
        <authorList>
            <person name="Boraston A.B."/>
            <person name="Hehemann J.-H."/>
            <person name="Vickers C.J."/>
            <person name="Salama-Alber O."/>
            <person name="Abe K."/>
            <person name="Hettle A.J."/>
        </authorList>
    </citation>
    <scope>NUCLEOTIDE SEQUENCE [LARGE SCALE GENOMIC DNA]</scope>
    <source>
        <strain evidence="8 12">PS42</strain>
        <strain evidence="7 11">PS47</strain>
    </source>
</reference>
<keyword evidence="8" id="KW-0282">Flagellum</keyword>
<evidence type="ECO:0000256" key="2">
    <source>
        <dbReference type="ARBA" id="ARBA00004613"/>
    </source>
</evidence>
<dbReference type="InterPro" id="IPR001492">
    <property type="entry name" value="Flagellin"/>
</dbReference>
<reference evidence="9 10" key="1">
    <citation type="submission" date="2014-04" db="EMBL/GenBank/DDBJ databases">
        <title>Pseudoalteromonas galatheae sp. nov., isolated from a deep-sea polychaete near Canal Concepcion, Chile.</title>
        <authorList>
            <person name="Machado H.R."/>
            <person name="Gram L."/>
            <person name="Vynne N.G."/>
        </authorList>
    </citation>
    <scope>NUCLEOTIDE SEQUENCE [LARGE SCALE GENOMIC DNA]</scope>
    <source>
        <strain evidence="9 10">KMM216</strain>
    </source>
</reference>
<organism evidence="8 12">
    <name type="scientific">Pseudoalteromonas fuliginea</name>
    <dbReference type="NCBI Taxonomy" id="1872678"/>
    <lineage>
        <taxon>Bacteria</taxon>
        <taxon>Pseudomonadati</taxon>
        <taxon>Pseudomonadota</taxon>
        <taxon>Gammaproteobacteria</taxon>
        <taxon>Alteromonadales</taxon>
        <taxon>Pseudoalteromonadaceae</taxon>
        <taxon>Pseudoalteromonas</taxon>
    </lineage>
</organism>
<sequence>MRLSNNLMYQSSINKILDGQQGVANAQERVNTGQKYLTTSEAPADISQAMLYSNKIQTNEQYTKNINQLSGRLETEESVLKSINTSIQEAQSLALQAGNGAYTKDDLKSIASELSGIQQTLANLMNTRSEDGKFIFSGYQDSTQPYQFDSTLGEYTYNGDQGVHQITIAEGVSIKSSDNGFDTFEKTAARLDVDSNTASIPTTVPANNITAGTVYVDGQTEFDRFHQSNYNADPAAPATANTYNVVITAGATPTDPDQYEIQRDGVSLSPQVIGDITDEPIDFAGMKIEFEGTAPGQLDFSLEKPEKENVLNTLQALITGLNDGTLEGDDFQQVLADGVVQLQNASEQVVFTQASLGGRMVALELVTDTNLALDIQNKSNRSSLIEVDQAAAISELTKQETALQVSQATFGRLSNLSLFDYL</sequence>
<evidence type="ECO:0000256" key="1">
    <source>
        <dbReference type="ARBA" id="ARBA00004365"/>
    </source>
</evidence>
<dbReference type="Proteomes" id="UP000322915">
    <property type="component" value="Unassembled WGS sequence"/>
</dbReference>
<dbReference type="SUPFAM" id="SSF64518">
    <property type="entry name" value="Phase 1 flagellin"/>
    <property type="match status" value="1"/>
</dbReference>
<dbReference type="AlphaFoldDB" id="A0A063KIL7"/>
<dbReference type="GO" id="GO:0005576">
    <property type="term" value="C:extracellular region"/>
    <property type="evidence" value="ECO:0007669"/>
    <property type="project" value="UniProtKB-SubCell"/>
</dbReference>
<proteinExistence type="inferred from homology"/>
<dbReference type="GO" id="GO:0009424">
    <property type="term" value="C:bacterial-type flagellum hook"/>
    <property type="evidence" value="ECO:0007669"/>
    <property type="project" value="InterPro"/>
</dbReference>
<evidence type="ECO:0000256" key="5">
    <source>
        <dbReference type="ARBA" id="ARBA00023143"/>
    </source>
</evidence>
<dbReference type="EMBL" id="SEUK01000049">
    <property type="protein sequence ID" value="KAA1160175.1"/>
    <property type="molecule type" value="Genomic_DNA"/>
</dbReference>
<dbReference type="EMBL" id="JJNZ01000099">
    <property type="protein sequence ID" value="KDC48321.1"/>
    <property type="molecule type" value="Genomic_DNA"/>
</dbReference>
<dbReference type="GO" id="GO:0071973">
    <property type="term" value="P:bacterial-type flagellum-dependent cell motility"/>
    <property type="evidence" value="ECO:0007669"/>
    <property type="project" value="InterPro"/>
</dbReference>
<keyword evidence="11" id="KW-1185">Reference proteome</keyword>
<comment type="subcellular location">
    <subcellularLocation>
        <location evidence="1">Bacterial flagellum</location>
    </subcellularLocation>
    <subcellularLocation>
        <location evidence="2">Secreted</location>
    </subcellularLocation>
</comment>
<name>A0A063KIL7_9GAMM</name>
<keyword evidence="5" id="KW-0975">Bacterial flagellum</keyword>
<dbReference type="GO" id="GO:0005198">
    <property type="term" value="F:structural molecule activity"/>
    <property type="evidence" value="ECO:0007669"/>
    <property type="project" value="InterPro"/>
</dbReference>
<dbReference type="Pfam" id="PF00669">
    <property type="entry name" value="Flagellin_N"/>
    <property type="match status" value="1"/>
</dbReference>
<evidence type="ECO:0000313" key="12">
    <source>
        <dbReference type="Proteomes" id="UP000324162"/>
    </source>
</evidence>